<evidence type="ECO:0000256" key="3">
    <source>
        <dbReference type="ARBA" id="ARBA00022714"/>
    </source>
</evidence>
<evidence type="ECO:0000313" key="11">
    <source>
        <dbReference type="Proteomes" id="UP000680158"/>
    </source>
</evidence>
<sequence>MVTQEIPSAKQLTKQFRIQLVKQGIEFSCATSETILQAALRHGVVIANSCRNGSCRTCLCRLQTGQVNYVVEWPGLSFDEKLDGYILPCVATPLSSLIIDELVLSSL</sequence>
<evidence type="ECO:0000256" key="7">
    <source>
        <dbReference type="ARBA" id="ARBA00023014"/>
    </source>
</evidence>
<keyword evidence="4" id="KW-0479">Metal-binding</keyword>
<dbReference type="GO" id="GO:0051537">
    <property type="term" value="F:2 iron, 2 sulfur cluster binding"/>
    <property type="evidence" value="ECO:0007669"/>
    <property type="project" value="UniProtKB-KW"/>
</dbReference>
<dbReference type="Proteomes" id="UP000680158">
    <property type="component" value="Unassembled WGS sequence"/>
</dbReference>
<evidence type="ECO:0000259" key="9">
    <source>
        <dbReference type="PROSITE" id="PS51085"/>
    </source>
</evidence>
<keyword evidence="7" id="KW-0411">Iron-sulfur</keyword>
<name>A0A941DFX1_9BURK</name>
<evidence type="ECO:0000313" key="10">
    <source>
        <dbReference type="EMBL" id="MBR7748004.1"/>
    </source>
</evidence>
<evidence type="ECO:0000256" key="8">
    <source>
        <dbReference type="ARBA" id="ARBA00034078"/>
    </source>
</evidence>
<evidence type="ECO:0000256" key="5">
    <source>
        <dbReference type="ARBA" id="ARBA00022982"/>
    </source>
</evidence>
<proteinExistence type="inferred from homology"/>
<dbReference type="PANTHER" id="PTHR43112">
    <property type="entry name" value="FERREDOXIN"/>
    <property type="match status" value="1"/>
</dbReference>
<evidence type="ECO:0000256" key="1">
    <source>
        <dbReference type="ARBA" id="ARBA00007874"/>
    </source>
</evidence>
<keyword evidence="2" id="KW-0813">Transport</keyword>
<dbReference type="AlphaFoldDB" id="A0A941DFX1"/>
<dbReference type="Pfam" id="PF00111">
    <property type="entry name" value="Fer2"/>
    <property type="match status" value="1"/>
</dbReference>
<dbReference type="CDD" id="cd00207">
    <property type="entry name" value="fer2"/>
    <property type="match status" value="1"/>
</dbReference>
<comment type="caution">
    <text evidence="10">The sequence shown here is derived from an EMBL/GenBank/DDBJ whole genome shotgun (WGS) entry which is preliminary data.</text>
</comment>
<dbReference type="GO" id="GO:0046872">
    <property type="term" value="F:metal ion binding"/>
    <property type="evidence" value="ECO:0007669"/>
    <property type="project" value="UniProtKB-KW"/>
</dbReference>
<dbReference type="InterPro" id="IPR001041">
    <property type="entry name" value="2Fe-2S_ferredoxin-type"/>
</dbReference>
<comment type="similarity">
    <text evidence="1">Belongs to the 2Fe2S plant-type ferredoxin family.</text>
</comment>
<keyword evidence="3" id="KW-0001">2Fe-2S</keyword>
<evidence type="ECO:0000256" key="2">
    <source>
        <dbReference type="ARBA" id="ARBA00022448"/>
    </source>
</evidence>
<gene>
    <name evidence="10" type="ORF">KDM92_15560</name>
</gene>
<dbReference type="InterPro" id="IPR012675">
    <property type="entry name" value="Beta-grasp_dom_sf"/>
</dbReference>
<dbReference type="RefSeq" id="WP_212685369.1">
    <property type="nucleotide sequence ID" value="NZ_JAGSPM010000011.1"/>
</dbReference>
<keyword evidence="11" id="KW-1185">Reference proteome</keyword>
<keyword evidence="6" id="KW-0408">Iron</keyword>
<accession>A0A941DFX1</accession>
<reference evidence="10 11" key="1">
    <citation type="submission" date="2021-04" db="EMBL/GenBank/DDBJ databases">
        <title>novel species isolated from subtropical streams in China.</title>
        <authorList>
            <person name="Lu H."/>
        </authorList>
    </citation>
    <scope>NUCLEOTIDE SEQUENCE [LARGE SCALE GENOMIC DNA]</scope>
    <source>
        <strain evidence="10 11">BYS107W</strain>
    </source>
</reference>
<dbReference type="Gene3D" id="3.10.20.30">
    <property type="match status" value="1"/>
</dbReference>
<evidence type="ECO:0000256" key="6">
    <source>
        <dbReference type="ARBA" id="ARBA00023004"/>
    </source>
</evidence>
<dbReference type="EMBL" id="JAGSPM010000011">
    <property type="protein sequence ID" value="MBR7748004.1"/>
    <property type="molecule type" value="Genomic_DNA"/>
</dbReference>
<protein>
    <submittedName>
        <fullName evidence="10">2Fe-2S iron-sulfur cluster binding domain-containing protein</fullName>
    </submittedName>
</protein>
<dbReference type="PANTHER" id="PTHR43112:SF3">
    <property type="entry name" value="FERREDOXIN-2, CHLOROPLASTIC"/>
    <property type="match status" value="1"/>
</dbReference>
<dbReference type="InterPro" id="IPR036010">
    <property type="entry name" value="2Fe-2S_ferredoxin-like_sf"/>
</dbReference>
<dbReference type="SUPFAM" id="SSF54292">
    <property type="entry name" value="2Fe-2S ferredoxin-like"/>
    <property type="match status" value="1"/>
</dbReference>
<feature type="domain" description="2Fe-2S ferredoxin-type" evidence="9">
    <location>
        <begin position="16"/>
        <end position="107"/>
    </location>
</feature>
<evidence type="ECO:0000256" key="4">
    <source>
        <dbReference type="ARBA" id="ARBA00022723"/>
    </source>
</evidence>
<dbReference type="PROSITE" id="PS51085">
    <property type="entry name" value="2FE2S_FER_2"/>
    <property type="match status" value="1"/>
</dbReference>
<organism evidence="10 11">
    <name type="scientific">Undibacterium baiyunense</name>
    <dbReference type="NCBI Taxonomy" id="2828731"/>
    <lineage>
        <taxon>Bacteria</taxon>
        <taxon>Pseudomonadati</taxon>
        <taxon>Pseudomonadota</taxon>
        <taxon>Betaproteobacteria</taxon>
        <taxon>Burkholderiales</taxon>
        <taxon>Oxalobacteraceae</taxon>
        <taxon>Undibacterium</taxon>
    </lineage>
</organism>
<keyword evidence="5" id="KW-0249">Electron transport</keyword>
<comment type="cofactor">
    <cofactor evidence="8">
        <name>[2Fe-2S] cluster</name>
        <dbReference type="ChEBI" id="CHEBI:190135"/>
    </cofactor>
</comment>